<gene>
    <name evidence="3" type="ORF">AHX45_22690</name>
    <name evidence="4" type="ORF">F4V61_15320</name>
    <name evidence="5" type="ORF">NCTC7295_04836</name>
</gene>
<proteinExistence type="predicted"/>
<evidence type="ECO:0000313" key="7">
    <source>
        <dbReference type="Proteomes" id="UP000322837"/>
    </source>
</evidence>
<evidence type="ECO:0000259" key="1">
    <source>
        <dbReference type="Pfam" id="PF00149"/>
    </source>
</evidence>
<protein>
    <submittedName>
        <fullName evidence="3">Metallophosphoesterase</fullName>
    </submittedName>
    <submittedName>
        <fullName evidence="5">Protein icc</fullName>
    </submittedName>
</protein>
<dbReference type="EMBL" id="VXJW01000007">
    <property type="protein sequence ID" value="KAA8663090.1"/>
    <property type="molecule type" value="Genomic_DNA"/>
</dbReference>
<dbReference type="InterPro" id="IPR004843">
    <property type="entry name" value="Calcineurin-like_PHP"/>
</dbReference>
<dbReference type="EMBL" id="AAMGFJ010000064">
    <property type="protein sequence ID" value="EDH0572809.1"/>
    <property type="molecule type" value="Genomic_DNA"/>
</dbReference>
<name>A0A379S8D3_SALER</name>
<evidence type="ECO:0000313" key="6">
    <source>
        <dbReference type="Proteomes" id="UP000254124"/>
    </source>
</evidence>
<dbReference type="Pfam" id="PF19976">
    <property type="entry name" value="GAAD"/>
    <property type="match status" value="1"/>
</dbReference>
<sequence length="433" mass="48976">MLLLHLSDIHFKKSDYNSPMDVNQQLRQQLVSDASAMCRKLGKKPDVIIISGDIAYAADPAEYDFAKSWLNQLCSACGVPLSLLFIIPGNHDVNRDITSSPIVQALHKDIKNTPLSEIDIKIKGLLEDQNCATVLYSGLSAYNNFAGDFSCKLVPPNNTTTKRDVVLSDNRTVTLWGLNSAFISSKHDKKNEIFVDPSYNQIISNSSAINIVVCHHPYSWIKNSENLRRHLNDTAIIHIFGHEHTNRIFLGTDYVEISASAVMPDKQEGDYEPGYNLIELDVSSDENGEKLFAQFHIREWQKNPGRFRAKQDRQGNDTFKHSFDLPCQENLTWIAPYSTVATSSPHQRNLITETILDTCDNEKQETNYAIKDFFELPTSQRHRIAGLLSLVEENDNHISDLERANLIINRVASNNLLNEFNVLVSKFKLENGE</sequence>
<evidence type="ECO:0000313" key="5">
    <source>
        <dbReference type="EMBL" id="SUG17096.1"/>
    </source>
</evidence>
<dbReference type="InterPro" id="IPR051158">
    <property type="entry name" value="Metallophosphoesterase_sf"/>
</dbReference>
<accession>A0A379S8D3</accession>
<reference evidence="3" key="2">
    <citation type="submission" date="2018-07" db="EMBL/GenBank/DDBJ databases">
        <authorList>
            <consortium name="GenomeTrakr network: Whole genome sequencing for foodborne pathogen traceback"/>
        </authorList>
    </citation>
    <scope>NUCLEOTIDE SEQUENCE</scope>
    <source>
        <strain evidence="3">FDA00001204</strain>
    </source>
</reference>
<dbReference type="AlphaFoldDB" id="A0A379S8D3"/>
<evidence type="ECO:0000313" key="3">
    <source>
        <dbReference type="EMBL" id="EDH0572809.1"/>
    </source>
</evidence>
<feature type="domain" description="Calcineurin-like phosphoesterase" evidence="1">
    <location>
        <begin position="1"/>
        <end position="245"/>
    </location>
</feature>
<evidence type="ECO:0000313" key="4">
    <source>
        <dbReference type="EMBL" id="KAA8663090.1"/>
    </source>
</evidence>
<reference evidence="4 7" key="3">
    <citation type="submission" date="2019-09" db="EMBL/GenBank/DDBJ databases">
        <title>Draft genome sequence of various Type strains from the CCUG.</title>
        <authorList>
            <person name="Pineiro-Iglesias B."/>
            <person name="Tunovic T."/>
            <person name="Unosson C."/>
            <person name="Inganas E."/>
            <person name="Ohlen M."/>
            <person name="Cardew S."/>
            <person name="Jensie-Markopoulos S."/>
            <person name="Salva-Serra F."/>
            <person name="Jaen-Luchoro D."/>
            <person name="Karlsson R."/>
            <person name="Svensson-Stadler L."/>
            <person name="Chun J."/>
            <person name="Moore E."/>
        </authorList>
    </citation>
    <scope>NUCLEOTIDE SEQUENCE [LARGE SCALE GENOMIC DNA]</scope>
    <source>
        <strain evidence="4 7">CCUG 6322T</strain>
    </source>
</reference>
<feature type="domain" description="GTPase-associated adaptor" evidence="2">
    <location>
        <begin position="372"/>
        <end position="424"/>
    </location>
</feature>
<reference evidence="5 6" key="1">
    <citation type="submission" date="2018-06" db="EMBL/GenBank/DDBJ databases">
        <authorList>
            <consortium name="Pathogen Informatics"/>
            <person name="Doyle S."/>
        </authorList>
    </citation>
    <scope>NUCLEOTIDE SEQUENCE [LARGE SCALE GENOMIC DNA]</scope>
    <source>
        <strain evidence="5 6">NCTC7295</strain>
    </source>
</reference>
<dbReference type="InterPro" id="IPR029052">
    <property type="entry name" value="Metallo-depent_PP-like"/>
</dbReference>
<dbReference type="RefSeq" id="WP_058819798.1">
    <property type="nucleotide sequence ID" value="NZ_DACWUK010000005.1"/>
</dbReference>
<dbReference type="Proteomes" id="UP000322837">
    <property type="component" value="Unassembled WGS sequence"/>
</dbReference>
<dbReference type="PANTHER" id="PTHR31302:SF0">
    <property type="entry name" value="TRANSMEMBRANE PROTEIN WITH METALLOPHOSPHOESTERASE DOMAIN"/>
    <property type="match status" value="1"/>
</dbReference>
<dbReference type="Gene3D" id="3.60.21.10">
    <property type="match status" value="1"/>
</dbReference>
<dbReference type="PANTHER" id="PTHR31302">
    <property type="entry name" value="TRANSMEMBRANE PROTEIN WITH METALLOPHOSPHOESTERASE DOMAIN-RELATED"/>
    <property type="match status" value="1"/>
</dbReference>
<dbReference type="Proteomes" id="UP000254124">
    <property type="component" value="Unassembled WGS sequence"/>
</dbReference>
<evidence type="ECO:0000259" key="2">
    <source>
        <dbReference type="Pfam" id="PF19976"/>
    </source>
</evidence>
<dbReference type="Pfam" id="PF00149">
    <property type="entry name" value="Metallophos"/>
    <property type="match status" value="1"/>
</dbReference>
<dbReference type="EMBL" id="UGWZ01000001">
    <property type="protein sequence ID" value="SUG17096.1"/>
    <property type="molecule type" value="Genomic_DNA"/>
</dbReference>
<dbReference type="InterPro" id="IPR045533">
    <property type="entry name" value="GAAD"/>
</dbReference>
<dbReference type="SUPFAM" id="SSF56300">
    <property type="entry name" value="Metallo-dependent phosphatases"/>
    <property type="match status" value="1"/>
</dbReference>
<dbReference type="GO" id="GO:0016787">
    <property type="term" value="F:hydrolase activity"/>
    <property type="evidence" value="ECO:0007669"/>
    <property type="project" value="InterPro"/>
</dbReference>
<organism evidence="5 6">
    <name type="scientific">Salmonella enterica subsp. arizonae</name>
    <dbReference type="NCBI Taxonomy" id="59203"/>
    <lineage>
        <taxon>Bacteria</taxon>
        <taxon>Pseudomonadati</taxon>
        <taxon>Pseudomonadota</taxon>
        <taxon>Gammaproteobacteria</taxon>
        <taxon>Enterobacterales</taxon>
        <taxon>Enterobacteriaceae</taxon>
        <taxon>Salmonella</taxon>
    </lineage>
</organism>